<reference evidence="2" key="1">
    <citation type="journal article" date="2022" name="Nat. Commun.">
        <title>Chromosome evolution and the genetic basis of agronomically important traits in greater yam.</title>
        <authorList>
            <person name="Bredeson J.V."/>
            <person name="Lyons J.B."/>
            <person name="Oniyinde I.O."/>
            <person name="Okereke N.R."/>
            <person name="Kolade O."/>
            <person name="Nnabue I."/>
            <person name="Nwadili C.O."/>
            <person name="Hribova E."/>
            <person name="Parker M."/>
            <person name="Nwogha J."/>
            <person name="Shu S."/>
            <person name="Carlson J."/>
            <person name="Kariba R."/>
            <person name="Muthemba S."/>
            <person name="Knop K."/>
            <person name="Barton G.J."/>
            <person name="Sherwood A.V."/>
            <person name="Lopez-Montes A."/>
            <person name="Asiedu R."/>
            <person name="Jamnadass R."/>
            <person name="Muchugi A."/>
            <person name="Goodstein D."/>
            <person name="Egesi C.N."/>
            <person name="Featherston J."/>
            <person name="Asfaw A."/>
            <person name="Simpson G.G."/>
            <person name="Dolezel J."/>
            <person name="Hendre P.S."/>
            <person name="Van Deynze A."/>
            <person name="Kumar P.L."/>
            <person name="Obidiegwu J.E."/>
            <person name="Bhattacharjee R."/>
            <person name="Rokhsar D.S."/>
        </authorList>
    </citation>
    <scope>NUCLEOTIDE SEQUENCE [LARGE SCALE GENOMIC DNA]</scope>
    <source>
        <strain evidence="2">cv. TDa95/00328</strain>
    </source>
</reference>
<proteinExistence type="predicted"/>
<dbReference type="EMBL" id="CM037011">
    <property type="protein sequence ID" value="KAH7692185.1"/>
    <property type="molecule type" value="Genomic_DNA"/>
</dbReference>
<sequence>MALAHAVSISPPLGFACVESNVFERRRTLPSGVMVLLSGKGVGRGLRQRALGDWPDLGRRVVRRSRRLNAAVAPVVECRQNRKTVEIPVTCYQILGVSEKAEKDEIVKAVMELKNSEIEDGYTADIVRIRQDILMDVRDKLLFEPVYAGDIKGNVAPKASLRIPWTWLPAALSLLQEVGEGKIALEIGRTALQHADAKPYIHDLLLSMASAECSIAKTCFEKSKVSEGFEALARAQHLLRSEISLVKMPLLSQVEESLKELAPACTLELLGMPSTPKNIEHRQRAILALHELLRQGLNSEASCRVQDWPCFLTHAMNKLMAAEIVDLLSWDTLAIARKNKKSLQSQHQRIMIDFNCFYVAMIAHIAFGFSSRQTEMISKAKTICECLMESEGTNLKFEEAFCSFLLGQGSEKEAAEKLSQLEIKGASVTRSLESPYPIKENKDKHAVNRALENWLKESVLGVFPDTRNCAPSLAGFFSGPRRILSGGKQKLGNVESVTLSHRSLPHSLSTNQVPEEPLHLNSTRHLGEAVRQLAPANLQSRLNMSKSSGTIKGPSVQVNRNPGQAHLKFWEHWSLIGGITGQIGCATFALCILVGSWKLFLLQSGQNKIMNNLQPSQQRLSSSSHIWTMHHTPDLKSNFARKNMFALFGELLAMLRHPSKHASDVESSSNTRPDDFSSLSVAYASPANMLHRRQMPLEEAEALVRQWQDIKAEALGPNHQIQALSDILAESMLSRWHDLANAAKTSLCFWRFVLLQLSIVRADILSDDLGSEIAEIEVVLEEAAELVDESHSKNPNYYSTYKINYILRKHEDGSWKFCECAIEEDLG</sequence>
<comment type="caution">
    <text evidence="1">The sequence shown here is derived from an EMBL/GenBank/DDBJ whole genome shotgun (WGS) entry which is preliminary data.</text>
</comment>
<organism evidence="1 2">
    <name type="scientific">Dioscorea alata</name>
    <name type="common">Purple yam</name>
    <dbReference type="NCBI Taxonomy" id="55571"/>
    <lineage>
        <taxon>Eukaryota</taxon>
        <taxon>Viridiplantae</taxon>
        <taxon>Streptophyta</taxon>
        <taxon>Embryophyta</taxon>
        <taxon>Tracheophyta</taxon>
        <taxon>Spermatophyta</taxon>
        <taxon>Magnoliopsida</taxon>
        <taxon>Liliopsida</taxon>
        <taxon>Dioscoreales</taxon>
        <taxon>Dioscoreaceae</taxon>
        <taxon>Dioscorea</taxon>
    </lineage>
</organism>
<protein>
    <submittedName>
        <fullName evidence="1">Protein ACCUMULATION AND REPLICATION OF CHLOROPLASTS 6-like IMS domain-containing protein</fullName>
    </submittedName>
</protein>
<evidence type="ECO:0000313" key="2">
    <source>
        <dbReference type="Proteomes" id="UP000827976"/>
    </source>
</evidence>
<name>A0ACB7WUW9_DIOAL</name>
<keyword evidence="2" id="KW-1185">Reference proteome</keyword>
<evidence type="ECO:0000313" key="1">
    <source>
        <dbReference type="EMBL" id="KAH7692185.1"/>
    </source>
</evidence>
<dbReference type="Proteomes" id="UP000827976">
    <property type="component" value="Chromosome 1"/>
</dbReference>
<accession>A0ACB7WUW9</accession>
<gene>
    <name evidence="1" type="ORF">IHE45_01G048500</name>
</gene>